<feature type="region of interest" description="Disordered" evidence="1">
    <location>
        <begin position="120"/>
        <end position="240"/>
    </location>
</feature>
<gene>
    <name evidence="2" type="ORF">HPB51_008890</name>
</gene>
<feature type="compositionally biased region" description="Low complexity" evidence="1">
    <location>
        <begin position="210"/>
        <end position="222"/>
    </location>
</feature>
<protein>
    <submittedName>
        <fullName evidence="2">Uncharacterized protein</fullName>
    </submittedName>
</protein>
<evidence type="ECO:0000256" key="1">
    <source>
        <dbReference type="SAM" id="MobiDB-lite"/>
    </source>
</evidence>
<feature type="compositionally biased region" description="Polar residues" evidence="1">
    <location>
        <begin position="120"/>
        <end position="134"/>
    </location>
</feature>
<feature type="compositionally biased region" description="Polar residues" evidence="1">
    <location>
        <begin position="188"/>
        <end position="205"/>
    </location>
</feature>
<evidence type="ECO:0000313" key="2">
    <source>
        <dbReference type="EMBL" id="KAH8018561.1"/>
    </source>
</evidence>
<accession>A0A9J6D9E1</accession>
<name>A0A9J6D9E1_RHIMP</name>
<dbReference type="OrthoDB" id="6501080at2759"/>
<proteinExistence type="predicted"/>
<feature type="compositionally biased region" description="Low complexity" evidence="1">
    <location>
        <begin position="76"/>
        <end position="89"/>
    </location>
</feature>
<feature type="compositionally biased region" description="Basic and acidic residues" evidence="1">
    <location>
        <begin position="163"/>
        <end position="179"/>
    </location>
</feature>
<feature type="region of interest" description="Disordered" evidence="1">
    <location>
        <begin position="71"/>
        <end position="91"/>
    </location>
</feature>
<dbReference type="EMBL" id="JABSTU010000010">
    <property type="protein sequence ID" value="KAH8018561.1"/>
    <property type="molecule type" value="Genomic_DNA"/>
</dbReference>
<sequence length="365" mass="40497">MFRDGKGNERALLGWSMLDHDDSVSDINDCDDYSNSSACLPDNVYSHVVPEPQSVDALIFGGQNAILQPESTPRLSEAAAEPPGESAASLKLPSDIPTLILNTSESASWATGVEINSRSPSFVQDSMQTSSTSRKPARRRRKTCSFQGNQYVIDESSSDDSAEESRYSQDRVTRARIAIDEITEDEMNSSTDAEPTRLQPSSLRSADTESPISGSIIHSGSGLDDAQFSNTESPTSRQNALKNGFEERLLVSRQKESADLTLWKFYKENANFPKTFYPDAPETFTAKILTLENVYGTAFCVCEIDSLTHDKSEVCIALPLELVNREKFDTGALLRIHPPWREYELSTYPKKIISGVQCFEVLERH</sequence>
<keyword evidence="3" id="KW-1185">Reference proteome</keyword>
<organism evidence="2 3">
    <name type="scientific">Rhipicephalus microplus</name>
    <name type="common">Cattle tick</name>
    <name type="synonym">Boophilus microplus</name>
    <dbReference type="NCBI Taxonomy" id="6941"/>
    <lineage>
        <taxon>Eukaryota</taxon>
        <taxon>Metazoa</taxon>
        <taxon>Ecdysozoa</taxon>
        <taxon>Arthropoda</taxon>
        <taxon>Chelicerata</taxon>
        <taxon>Arachnida</taxon>
        <taxon>Acari</taxon>
        <taxon>Parasitiformes</taxon>
        <taxon>Ixodida</taxon>
        <taxon>Ixodoidea</taxon>
        <taxon>Ixodidae</taxon>
        <taxon>Rhipicephalinae</taxon>
        <taxon>Rhipicephalus</taxon>
        <taxon>Boophilus</taxon>
    </lineage>
</organism>
<dbReference type="VEuPathDB" id="VectorBase:LOC119175886"/>
<reference evidence="2" key="1">
    <citation type="journal article" date="2020" name="Cell">
        <title>Large-Scale Comparative Analyses of Tick Genomes Elucidate Their Genetic Diversity and Vector Capacities.</title>
        <authorList>
            <consortium name="Tick Genome and Microbiome Consortium (TIGMIC)"/>
            <person name="Jia N."/>
            <person name="Wang J."/>
            <person name="Shi W."/>
            <person name="Du L."/>
            <person name="Sun Y."/>
            <person name="Zhan W."/>
            <person name="Jiang J.F."/>
            <person name="Wang Q."/>
            <person name="Zhang B."/>
            <person name="Ji P."/>
            <person name="Bell-Sakyi L."/>
            <person name="Cui X.M."/>
            <person name="Yuan T.T."/>
            <person name="Jiang B.G."/>
            <person name="Yang W.F."/>
            <person name="Lam T.T."/>
            <person name="Chang Q.C."/>
            <person name="Ding S.J."/>
            <person name="Wang X.J."/>
            <person name="Zhu J.G."/>
            <person name="Ruan X.D."/>
            <person name="Zhao L."/>
            <person name="Wei J.T."/>
            <person name="Ye R.Z."/>
            <person name="Que T.C."/>
            <person name="Du C.H."/>
            <person name="Zhou Y.H."/>
            <person name="Cheng J.X."/>
            <person name="Dai P.F."/>
            <person name="Guo W.B."/>
            <person name="Han X.H."/>
            <person name="Huang E.J."/>
            <person name="Li L.F."/>
            <person name="Wei W."/>
            <person name="Gao Y.C."/>
            <person name="Liu J.Z."/>
            <person name="Shao H.Z."/>
            <person name="Wang X."/>
            <person name="Wang C.C."/>
            <person name="Yang T.C."/>
            <person name="Huo Q.B."/>
            <person name="Li W."/>
            <person name="Chen H.Y."/>
            <person name="Chen S.E."/>
            <person name="Zhou L.G."/>
            <person name="Ni X.B."/>
            <person name="Tian J.H."/>
            <person name="Sheng Y."/>
            <person name="Liu T."/>
            <person name="Pan Y.S."/>
            <person name="Xia L.Y."/>
            <person name="Li J."/>
            <person name="Zhao F."/>
            <person name="Cao W.C."/>
        </authorList>
    </citation>
    <scope>NUCLEOTIDE SEQUENCE</scope>
    <source>
        <strain evidence="2">Rmic-2018</strain>
    </source>
</reference>
<evidence type="ECO:0000313" key="3">
    <source>
        <dbReference type="Proteomes" id="UP000821866"/>
    </source>
</evidence>
<feature type="compositionally biased region" description="Polar residues" evidence="1">
    <location>
        <begin position="227"/>
        <end position="240"/>
    </location>
</feature>
<dbReference type="Proteomes" id="UP000821866">
    <property type="component" value="Chromosome 8"/>
</dbReference>
<dbReference type="AlphaFoldDB" id="A0A9J6D9E1"/>
<comment type="caution">
    <text evidence="2">The sequence shown here is derived from an EMBL/GenBank/DDBJ whole genome shotgun (WGS) entry which is preliminary data.</text>
</comment>
<reference evidence="2" key="2">
    <citation type="submission" date="2021-09" db="EMBL/GenBank/DDBJ databases">
        <authorList>
            <person name="Jia N."/>
            <person name="Wang J."/>
            <person name="Shi W."/>
            <person name="Du L."/>
            <person name="Sun Y."/>
            <person name="Zhan W."/>
            <person name="Jiang J."/>
            <person name="Wang Q."/>
            <person name="Zhang B."/>
            <person name="Ji P."/>
            <person name="Sakyi L.B."/>
            <person name="Cui X."/>
            <person name="Yuan T."/>
            <person name="Jiang B."/>
            <person name="Yang W."/>
            <person name="Lam T.T.-Y."/>
            <person name="Chang Q."/>
            <person name="Ding S."/>
            <person name="Wang X."/>
            <person name="Zhu J."/>
            <person name="Ruan X."/>
            <person name="Zhao L."/>
            <person name="Wei J."/>
            <person name="Que T."/>
            <person name="Du C."/>
            <person name="Cheng J."/>
            <person name="Dai P."/>
            <person name="Han X."/>
            <person name="Huang E."/>
            <person name="Gao Y."/>
            <person name="Liu J."/>
            <person name="Shao H."/>
            <person name="Ye R."/>
            <person name="Li L."/>
            <person name="Wei W."/>
            <person name="Wang X."/>
            <person name="Wang C."/>
            <person name="Huo Q."/>
            <person name="Li W."/>
            <person name="Guo W."/>
            <person name="Chen H."/>
            <person name="Chen S."/>
            <person name="Zhou L."/>
            <person name="Zhou L."/>
            <person name="Ni X."/>
            <person name="Tian J."/>
            <person name="Zhou Y."/>
            <person name="Sheng Y."/>
            <person name="Liu T."/>
            <person name="Pan Y."/>
            <person name="Xia L."/>
            <person name="Li J."/>
            <person name="Zhao F."/>
            <person name="Cao W."/>
        </authorList>
    </citation>
    <scope>NUCLEOTIDE SEQUENCE</scope>
    <source>
        <strain evidence="2">Rmic-2018</strain>
        <tissue evidence="2">Larvae</tissue>
    </source>
</reference>
<dbReference type="OMA" id="TLWKFYK"/>